<organism evidence="2 3">
    <name type="scientific">Estrella lausannensis</name>
    <dbReference type="NCBI Taxonomy" id="483423"/>
    <lineage>
        <taxon>Bacteria</taxon>
        <taxon>Pseudomonadati</taxon>
        <taxon>Chlamydiota</taxon>
        <taxon>Chlamydiia</taxon>
        <taxon>Parachlamydiales</taxon>
        <taxon>Candidatus Criblamydiaceae</taxon>
        <taxon>Estrella</taxon>
    </lineage>
</organism>
<reference evidence="3" key="1">
    <citation type="submission" date="2015-06" db="EMBL/GenBank/DDBJ databases">
        <authorList>
            <person name="Bertelli C."/>
        </authorList>
    </citation>
    <scope>NUCLEOTIDE SEQUENCE [LARGE SCALE GENOMIC DNA]</scope>
    <source>
        <strain evidence="3">CRIB-30</strain>
    </source>
</reference>
<feature type="domain" description="NADH:flavin oxidoreductase/NADH oxidase N-terminal" evidence="1">
    <location>
        <begin position="4"/>
        <end position="339"/>
    </location>
</feature>
<evidence type="ECO:0000313" key="2">
    <source>
        <dbReference type="EMBL" id="CRX38000.1"/>
    </source>
</evidence>
<gene>
    <name evidence="2" type="ORF">ELAC_0648</name>
</gene>
<dbReference type="GO" id="GO:0005829">
    <property type="term" value="C:cytosol"/>
    <property type="evidence" value="ECO:0007669"/>
    <property type="project" value="TreeGrafter"/>
</dbReference>
<name>A0A0H5E446_9BACT</name>
<dbReference type="PANTHER" id="PTHR22893">
    <property type="entry name" value="NADH OXIDOREDUCTASE-RELATED"/>
    <property type="match status" value="1"/>
</dbReference>
<evidence type="ECO:0000259" key="1">
    <source>
        <dbReference type="Pfam" id="PF00724"/>
    </source>
</evidence>
<dbReference type="Pfam" id="PF00724">
    <property type="entry name" value="Oxidored_FMN"/>
    <property type="match status" value="1"/>
</dbReference>
<accession>A0A0H5E446</accession>
<dbReference type="Proteomes" id="UP000220251">
    <property type="component" value="Unassembled WGS sequence"/>
</dbReference>
<dbReference type="Gene3D" id="3.20.20.70">
    <property type="entry name" value="Aldolase class I"/>
    <property type="match status" value="1"/>
</dbReference>
<dbReference type="GO" id="GO:0010181">
    <property type="term" value="F:FMN binding"/>
    <property type="evidence" value="ECO:0007669"/>
    <property type="project" value="InterPro"/>
</dbReference>
<dbReference type="RefSeq" id="WP_098037857.1">
    <property type="nucleotide sequence ID" value="NZ_CWGJ01000011.1"/>
</dbReference>
<proteinExistence type="predicted"/>
<dbReference type="InterPro" id="IPR013785">
    <property type="entry name" value="Aldolase_TIM"/>
</dbReference>
<sequence>MSLLLQPTTVGGMSLTTSIVAAPMTKCLADPVTHIPTDTMAEYYRVRKGLFHIAESSSVNAAQAYPGTPAIATKEQIEGWKRVIDAVHQNGDRIFMQLYHPGMMGRPSLSGGEMPRSPSGVAPLKTVVPRSGGEKYLAPIEMTAGEIASVVNDFLQAAKNALTAGADGVEIHAASGYLVNTFLASSTNKRQDAYGGSPEKMCRFALDIIDTIGKAIGYHRVGIRLSPVPLVSMGDPGQGGNLKEEPQDQEVYATLLAALQLRKIAYVHCSSDGERENQGLLGERVSDFCRRHFDGVLIGGGGYSIEEAEERLKSGSCDLVFFGRPILANPRFVQKVQAKEPLVPFDPAMIATPPTD</sequence>
<dbReference type="GO" id="GO:0016491">
    <property type="term" value="F:oxidoreductase activity"/>
    <property type="evidence" value="ECO:0007669"/>
    <property type="project" value="InterPro"/>
</dbReference>
<evidence type="ECO:0000313" key="3">
    <source>
        <dbReference type="Proteomes" id="UP000220251"/>
    </source>
</evidence>
<keyword evidence="3" id="KW-1185">Reference proteome</keyword>
<dbReference type="InterPro" id="IPR001155">
    <property type="entry name" value="OxRdtase_FMN_N"/>
</dbReference>
<dbReference type="InterPro" id="IPR045247">
    <property type="entry name" value="Oye-like"/>
</dbReference>
<dbReference type="EMBL" id="CWGJ01000011">
    <property type="protein sequence ID" value="CRX38000.1"/>
    <property type="molecule type" value="Genomic_DNA"/>
</dbReference>
<dbReference type="PANTHER" id="PTHR22893:SF55">
    <property type="entry name" value="OXIDOREDUCTASE-RELATED"/>
    <property type="match status" value="1"/>
</dbReference>
<protein>
    <submittedName>
        <fullName evidence="2">NADH:flavin oxidoreductase/NADH oxidase</fullName>
    </submittedName>
</protein>
<dbReference type="AlphaFoldDB" id="A0A0H5E446"/>
<dbReference type="SUPFAM" id="SSF51395">
    <property type="entry name" value="FMN-linked oxidoreductases"/>
    <property type="match status" value="1"/>
</dbReference>
<dbReference type="OrthoDB" id="9772736at2"/>